<evidence type="ECO:0000256" key="1">
    <source>
        <dbReference type="ARBA" id="ARBA00004613"/>
    </source>
</evidence>
<feature type="signal peptide" evidence="6">
    <location>
        <begin position="1"/>
        <end position="35"/>
    </location>
</feature>
<keyword evidence="5" id="KW-0325">Glycoprotein</keyword>
<dbReference type="OMA" id="PKLMDDW"/>
<proteinExistence type="inferred from homology"/>
<gene>
    <name evidence="8" type="primary">CUNH6orf58</name>
</gene>
<sequence>MSRSIMMPSVMGDIFLRRHFCCLTLFLLATKGASPAHLEIQPQESENTFPPLWQVAPENFEDYPIQDHKTVIDPWNYLERLGMYKILLKFSTNYFRGLGPNNTNNILWGLPLQHGWQYGSGRLADPLNATGCGHMDGDNLCVSVFSWWACMNYYLAAIPFLGALDSGFFGELPYEVELIPPDEQSTDFCHSIAECNTQMPKVMSAWRDFFKYLLSTAPNSETTTSLLFSEDKALSYIWKAHCLSIDFAFPKFKKRLPYLNGPESSFGEAWSTVVHFLAAMHFPTNLNVINHFQTGLPPRILLEGDKVPFIHDFTLLQNKVLFLLEIIHATNKNTGNILLLLWKGAMSTEEGRRFGRSLVEKIFSTRSVK</sequence>
<evidence type="ECO:0000256" key="4">
    <source>
        <dbReference type="ARBA" id="ARBA00022729"/>
    </source>
</evidence>
<dbReference type="GeneID" id="103056360"/>
<dbReference type="RefSeq" id="XP_025024668.1">
    <property type="nucleotide sequence ID" value="XM_025168900.1"/>
</dbReference>
<keyword evidence="4 6" id="KW-0732">Signal</keyword>
<accession>A0A9F5N1M3</accession>
<dbReference type="Pfam" id="PF05612">
    <property type="entry name" value="Leg1"/>
    <property type="match status" value="1"/>
</dbReference>
<dbReference type="InterPro" id="IPR008499">
    <property type="entry name" value="Leg1"/>
</dbReference>
<dbReference type="AlphaFoldDB" id="A0A9F5N1M3"/>
<evidence type="ECO:0000256" key="3">
    <source>
        <dbReference type="ARBA" id="ARBA00022525"/>
    </source>
</evidence>
<comment type="subcellular location">
    <subcellularLocation>
        <location evidence="1">Secreted</location>
    </subcellularLocation>
</comment>
<evidence type="ECO:0000256" key="6">
    <source>
        <dbReference type="SAM" id="SignalP"/>
    </source>
</evidence>
<dbReference type="GO" id="GO:0005615">
    <property type="term" value="C:extracellular space"/>
    <property type="evidence" value="ECO:0007669"/>
    <property type="project" value="TreeGrafter"/>
</dbReference>
<dbReference type="PANTHER" id="PTHR18820:SF1">
    <property type="entry name" value="PROTEIN LEG1 HOMOLOG"/>
    <property type="match status" value="1"/>
</dbReference>
<evidence type="ECO:0000256" key="5">
    <source>
        <dbReference type="ARBA" id="ARBA00023180"/>
    </source>
</evidence>
<dbReference type="Proteomes" id="UP000695026">
    <property type="component" value="Unplaced"/>
</dbReference>
<evidence type="ECO:0000256" key="2">
    <source>
        <dbReference type="ARBA" id="ARBA00009122"/>
    </source>
</evidence>
<reference evidence="8" key="1">
    <citation type="submission" date="2025-08" db="UniProtKB">
        <authorList>
            <consortium name="RefSeq"/>
        </authorList>
    </citation>
    <scope>IDENTIFICATION</scope>
    <source>
        <tissue evidence="8">Liver</tissue>
    </source>
</reference>
<dbReference type="OrthoDB" id="17046at2759"/>
<keyword evidence="7" id="KW-1185">Reference proteome</keyword>
<dbReference type="PANTHER" id="PTHR18820">
    <property type="entry name" value="LEG1"/>
    <property type="match status" value="1"/>
</dbReference>
<protein>
    <submittedName>
        <fullName evidence="8">Protein LEG1 homolog</fullName>
    </submittedName>
</protein>
<comment type="similarity">
    <text evidence="2">Belongs to the LEG1 family.</text>
</comment>
<dbReference type="KEGG" id="pbi:103056360"/>
<evidence type="ECO:0000313" key="8">
    <source>
        <dbReference type="RefSeq" id="XP_025024668.1"/>
    </source>
</evidence>
<feature type="chain" id="PRO_5039948864" evidence="6">
    <location>
        <begin position="36"/>
        <end position="369"/>
    </location>
</feature>
<keyword evidence="3" id="KW-0964">Secreted</keyword>
<name>A0A9F5N1M3_PYTBI</name>
<dbReference type="CTD" id="109312003"/>
<evidence type="ECO:0000313" key="7">
    <source>
        <dbReference type="Proteomes" id="UP000695026"/>
    </source>
</evidence>
<organism evidence="7 8">
    <name type="scientific">Python bivittatus</name>
    <name type="common">Burmese python</name>
    <name type="synonym">Python molurus bivittatus</name>
    <dbReference type="NCBI Taxonomy" id="176946"/>
    <lineage>
        <taxon>Eukaryota</taxon>
        <taxon>Metazoa</taxon>
        <taxon>Chordata</taxon>
        <taxon>Craniata</taxon>
        <taxon>Vertebrata</taxon>
        <taxon>Euteleostomi</taxon>
        <taxon>Lepidosauria</taxon>
        <taxon>Squamata</taxon>
        <taxon>Bifurcata</taxon>
        <taxon>Unidentata</taxon>
        <taxon>Episquamata</taxon>
        <taxon>Toxicofera</taxon>
        <taxon>Serpentes</taxon>
        <taxon>Henophidia</taxon>
        <taxon>Pythonidae</taxon>
        <taxon>Python</taxon>
    </lineage>
</organism>